<dbReference type="EMBL" id="PJQM01006629">
    <property type="protein sequence ID" value="RCH79365.1"/>
    <property type="molecule type" value="Genomic_DNA"/>
</dbReference>
<dbReference type="AlphaFoldDB" id="A0A367INX2"/>
<evidence type="ECO:0000313" key="1">
    <source>
        <dbReference type="EMBL" id="RCH79365.1"/>
    </source>
</evidence>
<name>A0A367INX2_RHIST</name>
<reference evidence="1 2" key="1">
    <citation type="journal article" date="2018" name="G3 (Bethesda)">
        <title>Phylogenetic and Phylogenomic Definition of Rhizopus Species.</title>
        <authorList>
            <person name="Gryganskyi A.P."/>
            <person name="Golan J."/>
            <person name="Dolatabadi S."/>
            <person name="Mondo S."/>
            <person name="Robb S."/>
            <person name="Idnurm A."/>
            <person name="Muszewska A."/>
            <person name="Steczkiewicz K."/>
            <person name="Masonjones S."/>
            <person name="Liao H.L."/>
            <person name="Gajdeczka M.T."/>
            <person name="Anike F."/>
            <person name="Vuek A."/>
            <person name="Anishchenko I.M."/>
            <person name="Voigt K."/>
            <person name="de Hoog G.S."/>
            <person name="Smith M.E."/>
            <person name="Heitman J."/>
            <person name="Vilgalys R."/>
            <person name="Stajich J.E."/>
        </authorList>
    </citation>
    <scope>NUCLEOTIDE SEQUENCE [LARGE SCALE GENOMIC DNA]</scope>
    <source>
        <strain evidence="1 2">LSU 92-RS-03</strain>
    </source>
</reference>
<gene>
    <name evidence="1" type="ORF">CU098_006280</name>
</gene>
<protein>
    <submittedName>
        <fullName evidence="1">Uncharacterized protein</fullName>
    </submittedName>
</protein>
<keyword evidence="2" id="KW-1185">Reference proteome</keyword>
<sequence>MKKLDCCQNAADIVSYLQQLSKQLYPQLRFASEQLLVGFVVMINKRFLSMLLNHIVVSSPVDDHRELFSSTKYKIDSDPSIVLDQEPVNIGQSVGLGRKK</sequence>
<comment type="caution">
    <text evidence="1">The sequence shown here is derived from an EMBL/GenBank/DDBJ whole genome shotgun (WGS) entry which is preliminary data.</text>
</comment>
<accession>A0A367INX2</accession>
<evidence type="ECO:0000313" key="2">
    <source>
        <dbReference type="Proteomes" id="UP000253551"/>
    </source>
</evidence>
<proteinExistence type="predicted"/>
<organism evidence="1 2">
    <name type="scientific">Rhizopus stolonifer</name>
    <name type="common">Rhizopus nigricans</name>
    <dbReference type="NCBI Taxonomy" id="4846"/>
    <lineage>
        <taxon>Eukaryota</taxon>
        <taxon>Fungi</taxon>
        <taxon>Fungi incertae sedis</taxon>
        <taxon>Mucoromycota</taxon>
        <taxon>Mucoromycotina</taxon>
        <taxon>Mucoromycetes</taxon>
        <taxon>Mucorales</taxon>
        <taxon>Mucorineae</taxon>
        <taxon>Rhizopodaceae</taxon>
        <taxon>Rhizopus</taxon>
    </lineage>
</organism>
<dbReference type="Proteomes" id="UP000253551">
    <property type="component" value="Unassembled WGS sequence"/>
</dbReference>